<keyword evidence="2" id="KW-1185">Reference proteome</keyword>
<dbReference type="KEGG" id="pez:HWQ56_12195"/>
<dbReference type="AlphaFoldDB" id="A0A7D5H3B3"/>
<gene>
    <name evidence="1" type="ORF">HWQ56_12195</name>
</gene>
<dbReference type="RefSeq" id="WP_176570637.1">
    <property type="nucleotide sequence ID" value="NZ_CP056030.1"/>
</dbReference>
<dbReference type="EMBL" id="CP056030">
    <property type="protein sequence ID" value="QKZ04502.1"/>
    <property type="molecule type" value="Genomic_DNA"/>
</dbReference>
<sequence length="343" mass="37141">MPEPQVGYYVHHHGAGHGVRAAHIAQALRVPVTLIGSRLPDDLPVGVRSMPLPGDTAPGMRVERLDALHYAPLAVDGLRERMALLARWFVTHWPCVLVVDVSVEVALFARLCGVPVVYVRQHGLRDDPAHRLAYESASALLAPYPQVMEAGDTPQWLRDKTGYSGWLSRFAGTPRTAPRKAQVLIITGQGGTGLSVGLIEAMARRCPGWQFRVAGSLPAGDPGPNLQWLGHLKDPRVEMHQAEVVVGSASDSLVGEAASLGCRFIAVAEDRPFDEQRLQARRLNELGVAIGLEQGWPAAPQWPALFEAARTLDPSRWQGWADANAASRAARLIESTLAAFSTP</sequence>
<evidence type="ECO:0000313" key="2">
    <source>
        <dbReference type="Proteomes" id="UP000509568"/>
    </source>
</evidence>
<protein>
    <recommendedName>
        <fullName evidence="3">Glycosyl transferase family 28 C-terminal domain-containing protein</fullName>
    </recommendedName>
</protein>
<organism evidence="1 2">
    <name type="scientific">Pseudomonas eucalypticola</name>
    <dbReference type="NCBI Taxonomy" id="2599595"/>
    <lineage>
        <taxon>Bacteria</taxon>
        <taxon>Pseudomonadati</taxon>
        <taxon>Pseudomonadota</taxon>
        <taxon>Gammaproteobacteria</taxon>
        <taxon>Pseudomonadales</taxon>
        <taxon>Pseudomonadaceae</taxon>
        <taxon>Pseudomonas</taxon>
    </lineage>
</organism>
<dbReference type="Proteomes" id="UP000509568">
    <property type="component" value="Chromosome"/>
</dbReference>
<reference evidence="1 2" key="1">
    <citation type="submission" date="2020-06" db="EMBL/GenBank/DDBJ databases">
        <title>Pseudomonas eucalypticola sp. nov., an endophyte of Eucalyptus dunnii leaves with biocontrol ability of eucalyptus leaf blight.</title>
        <authorList>
            <person name="Liu Y."/>
            <person name="Song Z."/>
            <person name="Zeng H."/>
            <person name="Lu M."/>
            <person name="Wang X."/>
            <person name="Lian X."/>
            <person name="Zhang Q."/>
        </authorList>
    </citation>
    <scope>NUCLEOTIDE SEQUENCE [LARGE SCALE GENOMIC DNA]</scope>
    <source>
        <strain evidence="1 2">NP-1</strain>
    </source>
</reference>
<name>A0A7D5H3B3_9PSED</name>
<accession>A0A7D5H3B3</accession>
<dbReference type="SUPFAM" id="SSF53756">
    <property type="entry name" value="UDP-Glycosyltransferase/glycogen phosphorylase"/>
    <property type="match status" value="1"/>
</dbReference>
<dbReference type="Gene3D" id="3.40.50.2000">
    <property type="entry name" value="Glycogen Phosphorylase B"/>
    <property type="match status" value="1"/>
</dbReference>
<evidence type="ECO:0008006" key="3">
    <source>
        <dbReference type="Google" id="ProtNLM"/>
    </source>
</evidence>
<proteinExistence type="predicted"/>
<evidence type="ECO:0000313" key="1">
    <source>
        <dbReference type="EMBL" id="QKZ04502.1"/>
    </source>
</evidence>